<accession>A0A6J5ZHL2</accession>
<proteinExistence type="predicted"/>
<protein>
    <submittedName>
        <fullName evidence="1">Unannotated protein</fullName>
    </submittedName>
</protein>
<name>A0A6J5ZHL2_9ZZZZ</name>
<reference evidence="1" key="1">
    <citation type="submission" date="2020-05" db="EMBL/GenBank/DDBJ databases">
        <authorList>
            <person name="Chiriac C."/>
            <person name="Salcher M."/>
            <person name="Ghai R."/>
            <person name="Kavagutti S V."/>
        </authorList>
    </citation>
    <scope>NUCLEOTIDE SEQUENCE</scope>
</reference>
<gene>
    <name evidence="1" type="ORF">UFOPK3820_00936</name>
</gene>
<dbReference type="EMBL" id="CAESAB010000038">
    <property type="protein sequence ID" value="CAB4340712.1"/>
    <property type="molecule type" value="Genomic_DNA"/>
</dbReference>
<sequence length="88" mass="10154">MDKPENEDEDEVNLINAEFESMVEGLSLDESTPNTYLDELDQWEKVDRFTPPELPKKSIIQDVKDARKAFLKWIKNSNNQNPEDGASI</sequence>
<evidence type="ECO:0000313" key="1">
    <source>
        <dbReference type="EMBL" id="CAB4340712.1"/>
    </source>
</evidence>
<dbReference type="AlphaFoldDB" id="A0A6J5ZHL2"/>
<organism evidence="1">
    <name type="scientific">freshwater metagenome</name>
    <dbReference type="NCBI Taxonomy" id="449393"/>
    <lineage>
        <taxon>unclassified sequences</taxon>
        <taxon>metagenomes</taxon>
        <taxon>ecological metagenomes</taxon>
    </lineage>
</organism>